<feature type="compositionally biased region" description="Polar residues" evidence="1">
    <location>
        <begin position="150"/>
        <end position="160"/>
    </location>
</feature>
<feature type="compositionally biased region" description="Polar residues" evidence="1">
    <location>
        <begin position="240"/>
        <end position="252"/>
    </location>
</feature>
<evidence type="ECO:0000313" key="4">
    <source>
        <dbReference type="Proteomes" id="UP000095751"/>
    </source>
</evidence>
<protein>
    <recommendedName>
        <fullName evidence="2">DUF6824 domain-containing protein</fullName>
    </recommendedName>
</protein>
<feature type="compositionally biased region" description="Low complexity" evidence="1">
    <location>
        <begin position="435"/>
        <end position="454"/>
    </location>
</feature>
<feature type="compositionally biased region" description="Polar residues" evidence="1">
    <location>
        <begin position="213"/>
        <end position="226"/>
    </location>
</feature>
<feature type="region of interest" description="Disordered" evidence="1">
    <location>
        <begin position="136"/>
        <end position="168"/>
    </location>
</feature>
<evidence type="ECO:0000313" key="3">
    <source>
        <dbReference type="EMBL" id="OEU18755.1"/>
    </source>
</evidence>
<feature type="region of interest" description="Disordered" evidence="1">
    <location>
        <begin position="195"/>
        <end position="252"/>
    </location>
</feature>
<feature type="compositionally biased region" description="Polar residues" evidence="1">
    <location>
        <begin position="14"/>
        <end position="23"/>
    </location>
</feature>
<dbReference type="OrthoDB" id="49059at2759"/>
<organism evidence="3 4">
    <name type="scientific">Fragilariopsis cylindrus CCMP1102</name>
    <dbReference type="NCBI Taxonomy" id="635003"/>
    <lineage>
        <taxon>Eukaryota</taxon>
        <taxon>Sar</taxon>
        <taxon>Stramenopiles</taxon>
        <taxon>Ochrophyta</taxon>
        <taxon>Bacillariophyta</taxon>
        <taxon>Bacillariophyceae</taxon>
        <taxon>Bacillariophycidae</taxon>
        <taxon>Bacillariales</taxon>
        <taxon>Bacillariaceae</taxon>
        <taxon>Fragilariopsis</taxon>
    </lineage>
</organism>
<reference evidence="3 4" key="1">
    <citation type="submission" date="2016-09" db="EMBL/GenBank/DDBJ databases">
        <title>Extensive genetic diversity and differential bi-allelic expression allows diatom success in the polar Southern Ocean.</title>
        <authorList>
            <consortium name="DOE Joint Genome Institute"/>
            <person name="Mock T."/>
            <person name="Otillar R.P."/>
            <person name="Strauss J."/>
            <person name="Dupont C."/>
            <person name="Frickenhaus S."/>
            <person name="Maumus F."/>
            <person name="Mcmullan M."/>
            <person name="Sanges R."/>
            <person name="Schmutz J."/>
            <person name="Toseland A."/>
            <person name="Valas R."/>
            <person name="Veluchamy A."/>
            <person name="Ward B.J."/>
            <person name="Allen A."/>
            <person name="Barry K."/>
            <person name="Falciatore A."/>
            <person name="Ferrante M."/>
            <person name="Fortunato A.E."/>
            <person name="Gloeckner G."/>
            <person name="Gruber A."/>
            <person name="Hipkin R."/>
            <person name="Janech M."/>
            <person name="Kroth P."/>
            <person name="Leese F."/>
            <person name="Lindquist E."/>
            <person name="Lyon B.R."/>
            <person name="Martin J."/>
            <person name="Mayer C."/>
            <person name="Parker M."/>
            <person name="Quesneville H."/>
            <person name="Raymond J."/>
            <person name="Uhlig C."/>
            <person name="Valentin K.U."/>
            <person name="Worden A.Z."/>
            <person name="Armbrust E.V."/>
            <person name="Bowler C."/>
            <person name="Green B."/>
            <person name="Moulton V."/>
            <person name="Van Oosterhout C."/>
            <person name="Grigoriev I."/>
        </authorList>
    </citation>
    <scope>NUCLEOTIDE SEQUENCE [LARGE SCALE GENOMIC DNA]</scope>
    <source>
        <strain evidence="3 4">CCMP1102</strain>
    </source>
</reference>
<dbReference type="Pfam" id="PF20710">
    <property type="entry name" value="DUF6824"/>
    <property type="match status" value="1"/>
</dbReference>
<dbReference type="EMBL" id="KV784356">
    <property type="protein sequence ID" value="OEU18755.1"/>
    <property type="molecule type" value="Genomic_DNA"/>
</dbReference>
<accession>A0A1E7FL17</accession>
<proteinExistence type="predicted"/>
<evidence type="ECO:0000259" key="2">
    <source>
        <dbReference type="Pfam" id="PF20710"/>
    </source>
</evidence>
<feature type="region of interest" description="Disordered" evidence="1">
    <location>
        <begin position="1"/>
        <end position="30"/>
    </location>
</feature>
<feature type="compositionally biased region" description="Low complexity" evidence="1">
    <location>
        <begin position="404"/>
        <end position="424"/>
    </location>
</feature>
<gene>
    <name evidence="3" type="ORF">FRACYDRAFT_237035</name>
</gene>
<feature type="region of interest" description="Disordered" evidence="1">
    <location>
        <begin position="498"/>
        <end position="522"/>
    </location>
</feature>
<dbReference type="InterPro" id="IPR049227">
    <property type="entry name" value="DUF6824"/>
</dbReference>
<feature type="compositionally biased region" description="Basic and acidic residues" evidence="1">
    <location>
        <begin position="1"/>
        <end position="11"/>
    </location>
</feature>
<dbReference type="Proteomes" id="UP000095751">
    <property type="component" value="Unassembled WGS sequence"/>
</dbReference>
<dbReference type="AlphaFoldDB" id="A0A1E7FL17"/>
<feature type="domain" description="DUF6824" evidence="2">
    <location>
        <begin position="84"/>
        <end position="135"/>
    </location>
</feature>
<name>A0A1E7FL17_9STRA</name>
<sequence>MDTTNDNKDRGSNIGPQNSSRTGQPWDATHNYLPAATGHQLVPEEGIALDSGMYNGSIVTSSNNSSNNNVNDEGEEIRHPNANDVLFGRGRPLQNHPGNLRFHKIVNRNREAYVNSRKEHKITVARKVFNDIKGSETTGSSAVDGGDATAVTTDNGSSRNGGRFLKKTDSGGNYWVNVSILAAIEKISHALRGRPRSETRNCVGQTKPGANKRASNGSNTTTTTVRNGGDGKKKRKGPPSHSNSTQDSTVSGITTDIVNSTGLFPNNAMSTAINGHPPTIHSSSQVQAPGTTVNQQHLNFVNQQLSLQAIHRQNQLVSVQQQQVLQQLGGQQPLVLNQQIQQLWGQQTIQSQAQNQFPLPQQALLQQLLTLQQGNHPQQAANLQQQLTALLSCQQQQNQHQHQQVQQGTTQLHQQQQQQQPHGQLLPYSQIPPLSTTTATNNTTGSNIATSTNVAGGGNPNAGGTNLGNNANSVINNPASGNFTEAIIMGAAAILASQQQQQSHNPSNSQITQGQQQQQQQQQQALLLAALMQGKQQQ</sequence>
<dbReference type="KEGG" id="fcy:FRACYDRAFT_237035"/>
<keyword evidence="4" id="KW-1185">Reference proteome</keyword>
<feature type="region of interest" description="Disordered" evidence="1">
    <location>
        <begin position="404"/>
        <end position="461"/>
    </location>
</feature>
<evidence type="ECO:0000256" key="1">
    <source>
        <dbReference type="SAM" id="MobiDB-lite"/>
    </source>
</evidence>
<dbReference type="InParanoid" id="A0A1E7FL17"/>